<keyword evidence="1" id="KW-1133">Transmembrane helix</keyword>
<sequence length="90" mass="9485">MWRIFAVTATSASSASAGMLSGFVALPLLIFLMATPISSMVGGSKLIARSMGAALMLGGFRGVLYSSVSLFFNVDDYFAFLTFTGRSGLR</sequence>
<reference evidence="4" key="1">
    <citation type="submission" date="2016-06" db="UniProtKB">
        <authorList>
            <consortium name="WormBaseParasite"/>
        </authorList>
    </citation>
    <scope>IDENTIFICATION</scope>
</reference>
<dbReference type="AlphaFoldDB" id="A0A183L682"/>
<evidence type="ECO:0000256" key="1">
    <source>
        <dbReference type="SAM" id="Phobius"/>
    </source>
</evidence>
<gene>
    <name evidence="2" type="ORF">SCUD_LOCUS22851</name>
</gene>
<reference evidence="2 3" key="2">
    <citation type="submission" date="2018-11" db="EMBL/GenBank/DDBJ databases">
        <authorList>
            <consortium name="Pathogen Informatics"/>
        </authorList>
    </citation>
    <scope>NUCLEOTIDE SEQUENCE [LARGE SCALE GENOMIC DNA]</scope>
    <source>
        <strain evidence="2">Dakar</strain>
        <strain evidence="3">Dakar, Senegal</strain>
    </source>
</reference>
<evidence type="ECO:0000313" key="3">
    <source>
        <dbReference type="Proteomes" id="UP000279833"/>
    </source>
</evidence>
<evidence type="ECO:0000313" key="4">
    <source>
        <dbReference type="WBParaSite" id="SCUD_0002285301-mRNA-1"/>
    </source>
</evidence>
<feature type="transmembrane region" description="Helical" evidence="1">
    <location>
        <begin position="53"/>
        <end position="72"/>
    </location>
</feature>
<keyword evidence="3" id="KW-1185">Reference proteome</keyword>
<dbReference type="Proteomes" id="UP000279833">
    <property type="component" value="Unassembled WGS sequence"/>
</dbReference>
<accession>A0A183L682</accession>
<dbReference type="WBParaSite" id="SCUD_0002285301-mRNA-1">
    <property type="protein sequence ID" value="SCUD_0002285301-mRNA-1"/>
    <property type="gene ID" value="SCUD_0002285301"/>
</dbReference>
<evidence type="ECO:0000313" key="2">
    <source>
        <dbReference type="EMBL" id="VDP80461.1"/>
    </source>
</evidence>
<keyword evidence="1" id="KW-0812">Transmembrane</keyword>
<proteinExistence type="predicted"/>
<dbReference type="EMBL" id="UZAK01050935">
    <property type="protein sequence ID" value="VDP80461.1"/>
    <property type="molecule type" value="Genomic_DNA"/>
</dbReference>
<organism evidence="4">
    <name type="scientific">Schistosoma curassoni</name>
    <dbReference type="NCBI Taxonomy" id="6186"/>
    <lineage>
        <taxon>Eukaryota</taxon>
        <taxon>Metazoa</taxon>
        <taxon>Spiralia</taxon>
        <taxon>Lophotrochozoa</taxon>
        <taxon>Platyhelminthes</taxon>
        <taxon>Trematoda</taxon>
        <taxon>Digenea</taxon>
        <taxon>Strigeidida</taxon>
        <taxon>Schistosomatoidea</taxon>
        <taxon>Schistosomatidae</taxon>
        <taxon>Schistosoma</taxon>
    </lineage>
</organism>
<keyword evidence="1" id="KW-0472">Membrane</keyword>
<protein>
    <submittedName>
        <fullName evidence="4">Secreted protein</fullName>
    </submittedName>
</protein>
<name>A0A183L682_9TREM</name>
<feature type="transmembrane region" description="Helical" evidence="1">
    <location>
        <begin position="24"/>
        <end position="41"/>
    </location>
</feature>